<sequence length="1899" mass="207212">MAHRFVVPDSSPAPSTPDKKSKNGMTFSFLGDMPSTTPAGPPPSSQASFTPAGAPSESYLGSSILRGVSTNSKPFGFAGTQSQNAPGRNLFGRPEPSNAPLGHSVRGGHRQPSSLSRQFSISDEEAEVEDAEGEDALPPHSLFRKSSTLPHRHGDEDDEDAEGDDIEAEIERYIDEDMEGDKNAEGEEREEEKDGRSEEGSDEGDLFLNMRHDDRPYGQPIIGEGDDLMMLNTPAATDRVRKEAEDIFRRSSARLGGSMRREFQFATIARDMYTQHDAARITETPDLILKTEDLVCRLYDEGIGAVDDAEKMDNSLANITFRLVKLWNDYVEDLPQPEGEDFATIGPGPDADPFEKAAYVAHLILRLHHTRFDNDLEDEKTPPLPEVLFDWQQASHNLYPDQIREISRYKPGPACHSLYWQTLRNALLRGDVRGASQLLKNAGWENVRRGPRGDSAYTGKALENVRRFAEATCDMLEKCPAMAGDWDIWNSSWTLFRVQARGSLDRLKLFAEGRDTQLSGSLDGSYSPEPQSMSTMARKASSQIPWDVYENLQIVYGIVLGNHESILETAQDWCEATIGLFGWWDDGSQRHRNLRLSHARGFRASPGSQFGASSDYFERLGSAFRLVLQSDMSPNPVNAVEVAIASCFEGNVNGVIGLLRIWSLPVASSVAEIASLGGWLPPTETAKPLPIDTLDMDDLALLGVVPPSTDELEGIKDTTLVLYARELAGIERLSAQKDGWEMAIQVLGRMDLPQKSEETIGELLRDLFVTMDENSGRTVDRMWRILNDLGMITYAEETAETFAEILCKESHRYGEAIWYYALSHRPDRVREVLNLLIAYSLIQSTAFPPKHELDEDLNNLLCKRTKTLEAKAKQDLEAAQLLGRMLSGYATLRNFYEIRDEQKLEEISSTKAKALKKQAAMALMAVISSADDNIRGGLYDESRDAVVSEDFLLALLGEATVFINQTPSAISLDQIDVLLKAVEDVQAVGSRVYDSCDSFFDLVLSSGQGLKGSTPADLMKKSTASLSGSSYVMSGSSMLASHMHRSTMAGGKTTRGWDWRKGWHVSTKGEDVLRKLRLGLSKDLAALWLEDADGIACLLRGAVRSSGSGAHASSPASPALSALLTQRRRFSSVKSLPPTYERLFTKYTDVRRVLGAQRLTLAEKILYSHLDNVEESLLTNTSNGRHVRGKANLRLKPDRVNMQDASAQMALLQFMSCNLERPAIPASIHCDHLIVGSKGAGDDLEAGIAANKEVFDFLESAARKYGMDFWPPGAGIIHQTVLENYALPGLMMLGTDSHSPNAGGLCTVTIGVGGADAVEALVGAPWELKAPRILGVELTGKLGDWASPKDVILRLAGELTVRGGTGYIIEYFGDGVETLSLTGQSTICNMGAEVGATTSIFPYTQASARYLQATRRAHAVDNVNALQSFPDPGAPEDARFQFKADAGAEYDRVIKINLSELEPHINGPFTPDLATPLSKFKGVVKDQQWPEKLSAGLIGSCTNSSYEDMTRVESLLKEAAEAGLKPAADFYITPGSEQIRATLERDGTLDTFEGAGGILLSNACGPCIGQWKRQDGVEKGTSNAILSSYNRNFRGRNDGNPETMNFLASPEIVTAMAFAGSTTFNPITDTLKTPSGKPFKFSPPHGLEGPQTPFEPGVPSLGVLSQDADPSVQVAISPSSDRLAFLEPFAPFPQSNLTGLKVLVKVTGKCTTDTISAAGPWLKYKGHLPNISTNTLNTAVNAETGEVNAAYDLDGSKHTIPELAELWKTRGQEWLVVAEHNYGEGSAREHAALQPRYLGARVVLTKSFARIHETNLKKQGVVPLTFANEADYDKIAAGDEVATVGLYEMLQNEGKGDVQLKVKKSSGEEIFIPTNHAVTKDQAGFILAGSALNLLSKGI</sequence>
<keyword evidence="9" id="KW-0539">Nucleus</keyword>
<feature type="compositionally biased region" description="Acidic residues" evidence="10">
    <location>
        <begin position="122"/>
        <end position="135"/>
    </location>
</feature>
<name>E9DRH2_METAQ</name>
<evidence type="ECO:0000313" key="13">
    <source>
        <dbReference type="EMBL" id="EFY93850.1"/>
    </source>
</evidence>
<dbReference type="Pfam" id="PF00330">
    <property type="entry name" value="Aconitase"/>
    <property type="match status" value="1"/>
</dbReference>
<feature type="domain" description="Aconitase A/isopropylmalate dehydratase small subunit swivel" evidence="12">
    <location>
        <begin position="1701"/>
        <end position="1829"/>
    </location>
</feature>
<dbReference type="PROSITE" id="PS01244">
    <property type="entry name" value="ACONITASE_2"/>
    <property type="match status" value="1"/>
</dbReference>
<dbReference type="InterPro" id="IPR006248">
    <property type="entry name" value="Aconitase_mito-like"/>
</dbReference>
<comment type="subunit">
    <text evidence="9">Component of the nuclear pore complex (NPC).</text>
</comment>
<dbReference type="FunFam" id="3.30.499.10:FF:000003">
    <property type="entry name" value="Aconitate hydratase, mitochondrial"/>
    <property type="match status" value="1"/>
</dbReference>
<keyword evidence="14" id="KW-1185">Reference proteome</keyword>
<dbReference type="NCBIfam" id="NF005558">
    <property type="entry name" value="PRK07229.1"/>
    <property type="match status" value="1"/>
</dbReference>
<keyword evidence="9" id="KW-0472">Membrane</keyword>
<feature type="region of interest" description="Disordered" evidence="10">
    <location>
        <begin position="1"/>
        <end position="214"/>
    </location>
</feature>
<dbReference type="GO" id="GO:0046872">
    <property type="term" value="F:metal ion binding"/>
    <property type="evidence" value="ECO:0007669"/>
    <property type="project" value="UniProtKB-KW"/>
</dbReference>
<dbReference type="InterPro" id="IPR001030">
    <property type="entry name" value="Acoase/IPM_deHydtase_lsu_aba"/>
</dbReference>
<evidence type="ECO:0000256" key="6">
    <source>
        <dbReference type="ARBA" id="ARBA00023014"/>
    </source>
</evidence>
<keyword evidence="9" id="KW-0811">Translocation</keyword>
<dbReference type="GO" id="GO:0031965">
    <property type="term" value="C:nuclear membrane"/>
    <property type="evidence" value="ECO:0007669"/>
    <property type="project" value="UniProtKB-UniRule"/>
</dbReference>
<feature type="compositionally biased region" description="Acidic residues" evidence="10">
    <location>
        <begin position="156"/>
        <end position="168"/>
    </location>
</feature>
<dbReference type="Gene3D" id="3.40.1060.10">
    <property type="entry name" value="Aconitase, Domain 2"/>
    <property type="match status" value="1"/>
</dbReference>
<dbReference type="Pfam" id="PF00694">
    <property type="entry name" value="Aconitase_C"/>
    <property type="match status" value="1"/>
</dbReference>
<dbReference type="InterPro" id="IPR036008">
    <property type="entry name" value="Aconitase_4Fe-4S_dom"/>
</dbReference>
<keyword evidence="7" id="KW-0496">Mitochondrion</keyword>
<dbReference type="GO" id="GO:0015031">
    <property type="term" value="P:protein transport"/>
    <property type="evidence" value="ECO:0007669"/>
    <property type="project" value="UniProtKB-KW"/>
</dbReference>
<evidence type="ECO:0000256" key="7">
    <source>
        <dbReference type="ARBA" id="ARBA00023128"/>
    </source>
</evidence>
<evidence type="ECO:0000256" key="3">
    <source>
        <dbReference type="ARBA" id="ARBA00022723"/>
    </source>
</evidence>
<dbReference type="FunFam" id="3.20.19.10:FF:000002">
    <property type="entry name" value="Aconitate hydratase, mitochondrial"/>
    <property type="match status" value="1"/>
</dbReference>
<dbReference type="InterPro" id="IPR050926">
    <property type="entry name" value="Aconitase/IPM_isomerase"/>
</dbReference>
<comment type="subcellular location">
    <subcellularLocation>
        <location evidence="1">Mitochondrion</location>
    </subcellularLocation>
    <subcellularLocation>
        <location evidence="9">Nucleus</location>
        <location evidence="9">Nuclear pore complex</location>
    </subcellularLocation>
</comment>
<evidence type="ECO:0000256" key="8">
    <source>
        <dbReference type="ARBA" id="ARBA00023239"/>
    </source>
</evidence>
<feature type="compositionally biased region" description="Basic and acidic residues" evidence="10">
    <location>
        <begin position="169"/>
        <end position="199"/>
    </location>
</feature>
<keyword evidence="9" id="KW-0813">Transport</keyword>
<gene>
    <name evidence="13" type="ORF">MAC_00341</name>
</gene>
<dbReference type="PANTHER" id="PTHR43160">
    <property type="entry name" value="ACONITATE HYDRATASE B"/>
    <property type="match status" value="1"/>
</dbReference>
<dbReference type="PRINTS" id="PR00415">
    <property type="entry name" value="ACONITASE"/>
</dbReference>
<evidence type="ECO:0000256" key="10">
    <source>
        <dbReference type="SAM" id="MobiDB-lite"/>
    </source>
</evidence>
<dbReference type="Pfam" id="PF07575">
    <property type="entry name" value="Nucleopor_Nup85"/>
    <property type="match status" value="1"/>
</dbReference>
<dbReference type="InterPro" id="IPR018136">
    <property type="entry name" value="Aconitase_4Fe-4S_BS"/>
</dbReference>
<comment type="similarity">
    <text evidence="2">Belongs to the aconitase/IPM isomerase family.</text>
</comment>
<evidence type="ECO:0000256" key="1">
    <source>
        <dbReference type="ARBA" id="ARBA00004173"/>
    </source>
</evidence>
<keyword evidence="9" id="KW-0509">mRNA transport</keyword>
<dbReference type="Gene3D" id="3.30.499.10">
    <property type="entry name" value="Aconitase, domain 3"/>
    <property type="match status" value="2"/>
</dbReference>
<protein>
    <recommendedName>
        <fullName evidence="9">Nuclear pore complex protein Nup85</fullName>
    </recommendedName>
</protein>
<keyword evidence="9" id="KW-0653">Protein transport</keyword>
<dbReference type="HOGENOM" id="CLU_002099_0_0_1"/>
<evidence type="ECO:0000256" key="9">
    <source>
        <dbReference type="RuleBase" id="RU365073"/>
    </source>
</evidence>
<dbReference type="InterPro" id="IPR015928">
    <property type="entry name" value="Aconitase/3IPM_dehydase_swvl"/>
</dbReference>
<keyword evidence="3" id="KW-0479">Metal-binding</keyword>
<comment type="function">
    <text evidence="9">Functions as a component of the nuclear pore complex (NPC).</text>
</comment>
<dbReference type="InterPro" id="IPR000573">
    <property type="entry name" value="AconitaseA/IPMdHydase_ssu_swvl"/>
</dbReference>
<keyword evidence="6" id="KW-0411">Iron-sulfur</keyword>
<accession>E9DRH2</accession>
<keyword evidence="8" id="KW-0456">Lyase</keyword>
<dbReference type="STRING" id="655827.E9DRH2"/>
<dbReference type="PANTHER" id="PTHR43160:SF2">
    <property type="entry name" value="HOMOCITRATE DEHYDRATASE, MITOCHONDRIAL"/>
    <property type="match status" value="1"/>
</dbReference>
<dbReference type="InterPro" id="IPR011502">
    <property type="entry name" value="Nucleoporin_Nup85"/>
</dbReference>
<dbReference type="GO" id="GO:0051539">
    <property type="term" value="F:4 iron, 4 sulfur cluster binding"/>
    <property type="evidence" value="ECO:0007669"/>
    <property type="project" value="InterPro"/>
</dbReference>
<dbReference type="SUPFAM" id="SSF52016">
    <property type="entry name" value="LeuD/IlvD-like"/>
    <property type="match status" value="1"/>
</dbReference>
<dbReference type="GO" id="GO:0005739">
    <property type="term" value="C:mitochondrion"/>
    <property type="evidence" value="ECO:0007669"/>
    <property type="project" value="UniProtKB-SubCell"/>
</dbReference>
<dbReference type="Proteomes" id="UP000002499">
    <property type="component" value="Unassembled WGS sequence"/>
</dbReference>
<keyword evidence="4" id="KW-0809">Transit peptide</keyword>
<dbReference type="InterPro" id="IPR015931">
    <property type="entry name" value="Acnase/IPM_dHydase_lsu_aba_1/3"/>
</dbReference>
<dbReference type="Gene3D" id="3.20.19.10">
    <property type="entry name" value="Aconitase, domain 4"/>
    <property type="match status" value="1"/>
</dbReference>
<reference evidence="13 14" key="1">
    <citation type="journal article" date="2011" name="PLoS Genet.">
        <title>Genome sequencing and comparative transcriptomics of the model entomopathogenic fungi Metarhizium anisopliae and M. acridum.</title>
        <authorList>
            <person name="Gao Q."/>
            <person name="Jin K."/>
            <person name="Ying S.H."/>
            <person name="Zhang Y."/>
            <person name="Xiao G."/>
            <person name="Shang Y."/>
            <person name="Duan Z."/>
            <person name="Hu X."/>
            <person name="Xie X.Q."/>
            <person name="Zhou G."/>
            <person name="Peng G."/>
            <person name="Luo Z."/>
            <person name="Huang W."/>
            <person name="Wang B."/>
            <person name="Fang W."/>
            <person name="Wang S."/>
            <person name="Zhong Y."/>
            <person name="Ma L.J."/>
            <person name="St Leger R.J."/>
            <person name="Zhao G.P."/>
            <person name="Pei Y."/>
            <person name="Feng M.G."/>
            <person name="Xia Y."/>
            <person name="Wang C."/>
        </authorList>
    </citation>
    <scope>NUCLEOTIDE SEQUENCE [LARGE SCALE GENOMIC DNA]</scope>
    <source>
        <strain evidence="13 14">CQMa 102</strain>
    </source>
</reference>
<dbReference type="FunFam" id="3.40.1060.10:FF:000001">
    <property type="entry name" value="Aconitate hydratase, mitochondrial"/>
    <property type="match status" value="1"/>
</dbReference>
<evidence type="ECO:0000256" key="4">
    <source>
        <dbReference type="ARBA" id="ARBA00022946"/>
    </source>
</evidence>
<keyword evidence="9" id="KW-0906">Nuclear pore complex</keyword>
<proteinExistence type="inferred from homology"/>
<dbReference type="KEGG" id="maw:19244652"/>
<dbReference type="eggNOG" id="KOG0453">
    <property type="taxonomic scope" value="Eukaryota"/>
</dbReference>
<evidence type="ECO:0000256" key="2">
    <source>
        <dbReference type="ARBA" id="ARBA00007185"/>
    </source>
</evidence>
<dbReference type="GO" id="GO:0051028">
    <property type="term" value="P:mRNA transport"/>
    <property type="evidence" value="ECO:0007669"/>
    <property type="project" value="UniProtKB-KW"/>
</dbReference>
<dbReference type="GO" id="GO:0005643">
    <property type="term" value="C:nuclear pore"/>
    <property type="evidence" value="ECO:0007669"/>
    <property type="project" value="UniProtKB-SubCell"/>
</dbReference>
<comment type="similarity">
    <text evidence="9">Belongs to the nucleoporin Nup85 family.</text>
</comment>
<dbReference type="GO" id="GO:0005829">
    <property type="term" value="C:cytosol"/>
    <property type="evidence" value="ECO:0007669"/>
    <property type="project" value="TreeGrafter"/>
</dbReference>
<evidence type="ECO:0000313" key="14">
    <source>
        <dbReference type="Proteomes" id="UP000002499"/>
    </source>
</evidence>
<evidence type="ECO:0000256" key="5">
    <source>
        <dbReference type="ARBA" id="ARBA00023004"/>
    </source>
</evidence>
<evidence type="ECO:0000259" key="12">
    <source>
        <dbReference type="Pfam" id="PF00694"/>
    </source>
</evidence>
<dbReference type="GO" id="GO:0003994">
    <property type="term" value="F:aconitate hydratase activity"/>
    <property type="evidence" value="ECO:0007669"/>
    <property type="project" value="InterPro"/>
</dbReference>
<feature type="domain" description="Aconitase/3-isopropylmalate dehydratase large subunit alpha/beta/alpha" evidence="11">
    <location>
        <begin position="1187"/>
        <end position="1620"/>
    </location>
</feature>
<dbReference type="GeneID" id="19244652"/>
<evidence type="ECO:0000259" key="11">
    <source>
        <dbReference type="Pfam" id="PF00330"/>
    </source>
</evidence>
<dbReference type="InParanoid" id="E9DRH2"/>
<feature type="compositionally biased region" description="Polar residues" evidence="10">
    <location>
        <begin position="68"/>
        <end position="86"/>
    </location>
</feature>
<dbReference type="FunFam" id="3.30.499.10:FF:000004">
    <property type="entry name" value="Aconitate hydratase, mitochondrial"/>
    <property type="match status" value="1"/>
</dbReference>
<dbReference type="InterPro" id="IPR015932">
    <property type="entry name" value="Aconitase_dom2"/>
</dbReference>
<dbReference type="NCBIfam" id="TIGR01340">
    <property type="entry name" value="aconitase_mito"/>
    <property type="match status" value="1"/>
</dbReference>
<dbReference type="SUPFAM" id="SSF53732">
    <property type="entry name" value="Aconitase iron-sulfur domain"/>
    <property type="match status" value="1"/>
</dbReference>
<dbReference type="EMBL" id="GL698470">
    <property type="protein sequence ID" value="EFY93850.1"/>
    <property type="molecule type" value="Genomic_DNA"/>
</dbReference>
<keyword evidence="5" id="KW-0408">Iron</keyword>
<dbReference type="OrthoDB" id="2224430at2759"/>
<feature type="compositionally biased region" description="Polar residues" evidence="10">
    <location>
        <begin position="111"/>
        <end position="121"/>
    </location>
</feature>
<dbReference type="PROSITE" id="PS00450">
    <property type="entry name" value="ACONITASE_1"/>
    <property type="match status" value="1"/>
</dbReference>
<dbReference type="GO" id="GO:0006099">
    <property type="term" value="P:tricarboxylic acid cycle"/>
    <property type="evidence" value="ECO:0007669"/>
    <property type="project" value="InterPro"/>
</dbReference>
<organism evidence="14">
    <name type="scientific">Metarhizium acridum (strain CQMa 102)</name>
    <dbReference type="NCBI Taxonomy" id="655827"/>
    <lineage>
        <taxon>Eukaryota</taxon>
        <taxon>Fungi</taxon>
        <taxon>Dikarya</taxon>
        <taxon>Ascomycota</taxon>
        <taxon>Pezizomycotina</taxon>
        <taxon>Sordariomycetes</taxon>
        <taxon>Hypocreomycetidae</taxon>
        <taxon>Hypocreales</taxon>
        <taxon>Clavicipitaceae</taxon>
        <taxon>Metarhizium</taxon>
    </lineage>
</organism>